<name>A0A6S6P8N4_9MYCO</name>
<accession>A0A6S6P8N4</accession>
<feature type="compositionally biased region" description="Gly residues" evidence="1">
    <location>
        <begin position="10"/>
        <end position="19"/>
    </location>
</feature>
<dbReference type="AlphaFoldDB" id="A0A6S6P8N4"/>
<dbReference type="EMBL" id="AP023287">
    <property type="protein sequence ID" value="BCI53070.1"/>
    <property type="molecule type" value="Genomic_DNA"/>
</dbReference>
<dbReference type="Proteomes" id="UP000515734">
    <property type="component" value="Chromosome"/>
</dbReference>
<evidence type="ECO:0000313" key="3">
    <source>
        <dbReference type="Proteomes" id="UP000515734"/>
    </source>
</evidence>
<reference evidence="2 3" key="1">
    <citation type="submission" date="2020-07" db="EMBL/GenBank/DDBJ databases">
        <title>Complete genome sequence of Mycolicibacterium litorale like strain isolated from cardiac implantable electronic device infection.</title>
        <authorList>
            <person name="Fukano H."/>
            <person name="Miyama H."/>
            <person name="Hoshino Y."/>
        </authorList>
    </citation>
    <scope>NUCLEOTIDE SEQUENCE [LARGE SCALE GENOMIC DNA]</scope>
    <source>
        <strain evidence="2 3">NIIDNTM18</strain>
    </source>
</reference>
<sequence length="49" mass="5105">MPFDTISQGTGAGVGGGGWASEHPATINATPPSRAVTFRTDASFRTLRR</sequence>
<proteinExistence type="predicted"/>
<organism evidence="2 3">
    <name type="scientific">Mycolicibacterium litorale</name>
    <dbReference type="NCBI Taxonomy" id="758802"/>
    <lineage>
        <taxon>Bacteria</taxon>
        <taxon>Bacillati</taxon>
        <taxon>Actinomycetota</taxon>
        <taxon>Actinomycetes</taxon>
        <taxon>Mycobacteriales</taxon>
        <taxon>Mycobacteriaceae</taxon>
        <taxon>Mycolicibacterium</taxon>
    </lineage>
</organism>
<protein>
    <submittedName>
        <fullName evidence="2">Uncharacterized protein</fullName>
    </submittedName>
</protein>
<evidence type="ECO:0000313" key="2">
    <source>
        <dbReference type="EMBL" id="BCI53070.1"/>
    </source>
</evidence>
<gene>
    <name evidence="2" type="ORF">NIIDNTM18_23480</name>
</gene>
<feature type="region of interest" description="Disordered" evidence="1">
    <location>
        <begin position="1"/>
        <end position="34"/>
    </location>
</feature>
<evidence type="ECO:0000256" key="1">
    <source>
        <dbReference type="SAM" id="MobiDB-lite"/>
    </source>
</evidence>